<organism evidence="2 3">
    <name type="scientific">Salirhabdus euzebyi</name>
    <dbReference type="NCBI Taxonomy" id="394506"/>
    <lineage>
        <taxon>Bacteria</taxon>
        <taxon>Bacillati</taxon>
        <taxon>Bacillota</taxon>
        <taxon>Bacilli</taxon>
        <taxon>Bacillales</taxon>
        <taxon>Bacillaceae</taxon>
        <taxon>Salirhabdus</taxon>
    </lineage>
</organism>
<dbReference type="EMBL" id="JACHGH010000002">
    <property type="protein sequence ID" value="MBB6452174.1"/>
    <property type="molecule type" value="Genomic_DNA"/>
</dbReference>
<keyword evidence="1" id="KW-1133">Transmembrane helix</keyword>
<dbReference type="AlphaFoldDB" id="A0A841PWF3"/>
<proteinExistence type="predicted"/>
<protein>
    <submittedName>
        <fullName evidence="2">Uncharacterized protein</fullName>
    </submittedName>
</protein>
<sequence length="104" mass="12498">MERRQKKKSHFNAQMDVIEEKKAEDVVDVSQLPPRSKVHTNKKEKKKGKRWHIITLRSMVVLFFLILIAIPLYYYWGDITNKIQDNDSFKFNNPLGEEIFFENR</sequence>
<reference evidence="2 3" key="1">
    <citation type="submission" date="2020-08" db="EMBL/GenBank/DDBJ databases">
        <title>Genomic Encyclopedia of Type Strains, Phase IV (KMG-IV): sequencing the most valuable type-strain genomes for metagenomic binning, comparative biology and taxonomic classification.</title>
        <authorList>
            <person name="Goeker M."/>
        </authorList>
    </citation>
    <scope>NUCLEOTIDE SEQUENCE [LARGE SCALE GENOMIC DNA]</scope>
    <source>
        <strain evidence="2 3">DSM 19612</strain>
    </source>
</reference>
<evidence type="ECO:0000256" key="1">
    <source>
        <dbReference type="SAM" id="Phobius"/>
    </source>
</evidence>
<keyword evidence="1" id="KW-0472">Membrane</keyword>
<name>A0A841PWF3_9BACI</name>
<dbReference type="Proteomes" id="UP000581688">
    <property type="component" value="Unassembled WGS sequence"/>
</dbReference>
<comment type="caution">
    <text evidence="2">The sequence shown here is derived from an EMBL/GenBank/DDBJ whole genome shotgun (WGS) entry which is preliminary data.</text>
</comment>
<evidence type="ECO:0000313" key="3">
    <source>
        <dbReference type="Proteomes" id="UP000581688"/>
    </source>
</evidence>
<keyword evidence="1" id="KW-0812">Transmembrane</keyword>
<feature type="transmembrane region" description="Helical" evidence="1">
    <location>
        <begin position="54"/>
        <end position="76"/>
    </location>
</feature>
<evidence type="ECO:0000313" key="2">
    <source>
        <dbReference type="EMBL" id="MBB6452174.1"/>
    </source>
</evidence>
<keyword evidence="3" id="KW-1185">Reference proteome</keyword>
<accession>A0A841PWF3</accession>
<gene>
    <name evidence="2" type="ORF">HNQ94_000619</name>
</gene>
<dbReference type="RefSeq" id="WP_174495145.1">
    <property type="nucleotide sequence ID" value="NZ_CADDWK010000002.1"/>
</dbReference>